<comment type="caution">
    <text evidence="2">The sequence shown here is derived from an EMBL/GenBank/DDBJ whole genome shotgun (WGS) entry which is preliminary data.</text>
</comment>
<feature type="compositionally biased region" description="Basic residues" evidence="1">
    <location>
        <begin position="136"/>
        <end position="149"/>
    </location>
</feature>
<evidence type="ECO:0000313" key="2">
    <source>
        <dbReference type="EMBL" id="CAE6480908.1"/>
    </source>
</evidence>
<organism evidence="2 3">
    <name type="scientific">Rhizoctonia solani</name>
    <dbReference type="NCBI Taxonomy" id="456999"/>
    <lineage>
        <taxon>Eukaryota</taxon>
        <taxon>Fungi</taxon>
        <taxon>Dikarya</taxon>
        <taxon>Basidiomycota</taxon>
        <taxon>Agaricomycotina</taxon>
        <taxon>Agaricomycetes</taxon>
        <taxon>Cantharellales</taxon>
        <taxon>Ceratobasidiaceae</taxon>
        <taxon>Rhizoctonia</taxon>
    </lineage>
</organism>
<evidence type="ECO:0000256" key="1">
    <source>
        <dbReference type="SAM" id="MobiDB-lite"/>
    </source>
</evidence>
<feature type="region of interest" description="Disordered" evidence="1">
    <location>
        <begin position="1"/>
        <end position="33"/>
    </location>
</feature>
<evidence type="ECO:0000313" key="3">
    <source>
        <dbReference type="Proteomes" id="UP000663843"/>
    </source>
</evidence>
<sequence>MGWTAAGTPIKEKKKRQYRDFGHDKEKTTRKSHTCIAKVVEREEACDRALGASKDKAGAKPAAPPKGKDRKNASVPSRSKRNHVGVDEEESDNEPKLISKKINRRESHTLSDSEHAPKSGTARKMAKSALKDTGKKGKQPAKSAGRKNRSPPPDDTETEPELRKKPKGTPRNRIEVPEEEPEEPESPPPTKARKRPVWTPLTTQMDAQVLVKLEKHKAIDTIRIKRAVPQSDRTLRNRK</sequence>
<feature type="compositionally biased region" description="Basic and acidic residues" evidence="1">
    <location>
        <begin position="49"/>
        <end position="58"/>
    </location>
</feature>
<feature type="compositionally biased region" description="Basic and acidic residues" evidence="1">
    <location>
        <begin position="18"/>
        <end position="29"/>
    </location>
</feature>
<accession>A0A8H3CCC8</accession>
<feature type="region of interest" description="Disordered" evidence="1">
    <location>
        <begin position="49"/>
        <end position="200"/>
    </location>
</feature>
<dbReference type="AlphaFoldDB" id="A0A8H3CCC8"/>
<protein>
    <submittedName>
        <fullName evidence="2">Uncharacterized protein</fullName>
    </submittedName>
</protein>
<gene>
    <name evidence="2" type="ORF">RDB_LOCUS118169</name>
</gene>
<reference evidence="2" key="1">
    <citation type="submission" date="2021-01" db="EMBL/GenBank/DDBJ databases">
        <authorList>
            <person name="Kaushik A."/>
        </authorList>
    </citation>
    <scope>NUCLEOTIDE SEQUENCE</scope>
    <source>
        <strain evidence="2">AG2-2IIIB</strain>
    </source>
</reference>
<proteinExistence type="predicted"/>
<feature type="compositionally biased region" description="Basic and acidic residues" evidence="1">
    <location>
        <begin position="104"/>
        <end position="117"/>
    </location>
</feature>
<name>A0A8H3CCC8_9AGAM</name>
<dbReference type="Proteomes" id="UP000663843">
    <property type="component" value="Unassembled WGS sequence"/>
</dbReference>
<dbReference type="EMBL" id="CAJMWT010003911">
    <property type="protein sequence ID" value="CAE6480908.1"/>
    <property type="molecule type" value="Genomic_DNA"/>
</dbReference>